<dbReference type="Gene3D" id="3.40.50.1820">
    <property type="entry name" value="alpha/beta hydrolase"/>
    <property type="match status" value="1"/>
</dbReference>
<name>A0A1X7KKT0_9BACT</name>
<dbReference type="InterPro" id="IPR037524">
    <property type="entry name" value="PA14/GLEYA"/>
</dbReference>
<feature type="domain" description="Fibronectin type-III" evidence="4">
    <location>
        <begin position="1330"/>
        <end position="1420"/>
    </location>
</feature>
<dbReference type="Pfam" id="PF18962">
    <property type="entry name" value="Por_Secre_tail"/>
    <property type="match status" value="1"/>
</dbReference>
<dbReference type="InterPro" id="IPR013783">
    <property type="entry name" value="Ig-like_fold"/>
</dbReference>
<dbReference type="OrthoDB" id="9803616at2"/>
<dbReference type="STRING" id="1028.SAMN05661096_02833"/>
<dbReference type="InterPro" id="IPR029058">
    <property type="entry name" value="AB_hydrolase_fold"/>
</dbReference>
<dbReference type="Pfam" id="PF19081">
    <property type="entry name" value="Ig_7"/>
    <property type="match status" value="2"/>
</dbReference>
<dbReference type="SUPFAM" id="SSF49313">
    <property type="entry name" value="Cadherin-like"/>
    <property type="match status" value="1"/>
</dbReference>
<sequence length="3299" mass="356938">MKKYYIFLLFAVLIASQGYSQFEEYPNEVLFNWAHPYKSYTFQGQHFRIKYPNNYDSLNGTKKYPVILFFHGFGERGTDNENQLKHGGQRTLNAINSGEFPGMAVYPQTTGVSWDGGNLTSVVNLLDELIAKNHADPDRIYVHGLSLGAEGVWRFAFQYPQYAAAIFPMSGVVGGNTAGVTRFIPTWLSQGGRDRNPTPVTGNSRVTSWRNQGANIRYSYMPTTGHGTWNAQYSKSEFFPWFLEKHKTDITVLYGQSSFCEGDPINITLGVTAGFANYQWVKNDTTSTNFIATGSGSNTINVTSTGNYYVRFQRANGVWTKWSKPVDVNRDLEGAVQPSVSVENQSLNLPTLAGQQTVEILGPQGLDFYRWFRNDVIISGANSSSYTTSAEGEYAVSVRTAQELGFQDEAETIPSEFQAPPQPCFSEPSDPLIVTTENGLNVPAKPTNFSANILNDNSIVINWDDNSSDELAFELYRSVQSGTGYALIQRLPSTNGSNPQSFIDTPLDANTTYYYRMRAVNNSGGSDYTGEVSASTLVDSDAPSAPVLNLIGSTTNSVSIEWTASTDNIGVVSYDIFRNNALVASLSSEQFQYTNTGLAINQTYSYVVKAKDATGNISLPSNQVTAKTSVSQGLNYTYYHHGNFSSVDQIESNATVIKTGIVNNFDISVRERSDRFAFIFEGLVEIPTAGEYTFFTNSDDGSKLYINNQLIVDNDGTHGCQQRSGTVNLPAGLAAIRVPMFENGGGQCLEVRWQGPGISKQYIPDNRLFNNSFELSGFPAQPSGLQATVISNKQIDLSWVDNSNNEDNFEIYRSLNQNLGYQLVHLAAANAVSWSDTNLSGGTTYYYKIKAINLNGSSAFTTPVPATTAANPAAPAAPGNLSLEVENSSSVRLNWSDNATTEVGFEIYRSTSSVESTFTLIHTTASDIMTYLDEQTEGNSTYYYRIRAKGDGNFSGFTPTLNITTDNNPPVIESIIDRSVKYGNTLELPIIANDPDGDPITFSFTNGLPTFMSFTDNGYGSGQLTIVSDLINADVYTVEVIADDGSGGTDSESFLVTISNNENPVVTPISNIVMKEGFTNSFVVIVGDETPSSLVLSASNEPAFVSFVDNGNGSGTFTISPEINQSGIFNNIKLLAGDGNGGFSEVSFNLVVESVNRNYSVFVNYGSNAPSPWTNIPAGFGAKQEIPLLSNDGVTNEIIHFVGGGWYQNNETSTLSSQLFPVEVVQSYLRKFNGGGANFELRNLNPGLSYDLSFYAGSNILQASNFTAININGTSRNINFYNNTSDTVTFKKIKPNSQGVLQVAVSGGTTFILNGMVVDVYYEDGLPPAAPSNLALTAVSNSEIELTWNDNSNNEQRFEIDRSEVSETGPFENVASVAANQGSYTDENLSGNTTYYYKVRAVNSTGTAESSVAFITTQNSAPALATIQNVTMSVGETLSIPLTATDAEGDDIILNGASLPGFVELVDNADGTGVLNLNPAANDAGFYGNNIVEATDIFGLSSEVSFNIQVVDNDFANTVYLNFGDNANASSPWNNIDGSFAQGTTYNSIEDFDGVASNISLEIGSGWSIAAADGMSSGSNSFIFEDEVFQNYWRSNNTSASLKLTGLDNAKLYTIELLSSSNEWLNTETNFTVQNKNRDNINVTKNEDNILSFSGIQPNPSGEIDIVLDRFDALTEAMFINALVVRENIPGEAPLEPSDFMVKGISKTEIELRWQDNSVNETGYEIYVTDEIGKTFTLLNTVSSDSEYYLHNGLVPNTAMIYKVRAISANSTSEFTAEKAAVTINNKILININTDISDYLQAAAPWNNTNRVPTTGLVFDNLIDMESNAVGVELSIEDIGDGSNNKNGFTSEGLVYPAAVMQAYYYFEPNAAPGLFRLSNLSDDMAYDLTFMGSHGGALFAITDYTVGEKTVTGFGKSNRYRTSTIHDVFPDDNSTILFEVDASNENAAQYGLFNSLVIEEHLSADVALDRIAPSVPQNLVANNITENSLDLLWNTATDNVSLSGYEVYQNGALIATTKEATLSVTGLVPDYEYLYTVRSVDRNGNKSAFSNDLIINTAPAAGGLITYYYEPSGGLNDVNSWNSEENGSGTAPTDFTSENHLFILNSNATLGSDWTISGAGSRLQVSNDVILTLDANFTGTISALSNASVDINVDTSPEFIEMHPSSTVSFNSANSAIPAAKYGNLNLGSTGSTKQFEAGNVTIEGTLNVSDGVAMNGVDPNGTTIVAKGSVSFHGIGASAQTGQMLSLVMAGTGSQQIETFSENINLYALQVRDGADVVFNTESPNLQVSVGNAAGGGIIIEDGASLDIGAHNLVVNGRGVINPENQTGKIKSNNGNLEIHSTSTLTSHLYFEPGGDTLNSLVADMVNLGKVEINSPLHISEELEVIDGIVDVRGNLTMVSTAAGTAYISEIQNRGEIQGAIKAQRYVAPPASKLYRYYGSMVKNATVADWQEHIAITGAFTGSSTGSGLGSSPSVFYYDETQTAKWMAYPTVSNQEVMEPGKGFAVYMRDLNNPLTLELSGEAVQGDFDFSLTPGTGDPLANGGLGDGWNLVANPYQSPIQWGATGWTSQGLGPIVSVWDADYPGGGKFYYAGVGVNESLFDGEIAIGQGFWVQAIEANPQLRITESAKVKQNNTSFYRNSASQSPVVVVSLTKDNLEDKAFIKFSAEGSEMYNPYVHGRKRANGIFNIASATKDGVDLAINQLPEVFCQDSVSLVTSNMSTGNYSLSFEQLESFQDGELFSLVDHYSNTEIRITPETNYDFEVVNSTGPSAIDRFTVVVKKPEIAQDLYLTQSSSTVCEGENQVAVTLEGSQKNVIYNLMLNGSYQNNQVVGTGNDISLTINAEDLDFGENIIGFEAGFTNCKVVKLDNSIVIDRLKLPNVNAVLPVTICKGSSTVITVEPTEDDLSFRWYANESDNHPILESASSTFETPLLDSSTTYFYAAVNSNGCESKVREAVKVLVDSLDMSIELFSSASDVCVNDEYSIVGLSGSQLGVTYSVLVKGEILAEELGTGTNISFQVANSELSNGENVIRVKAQSTICSSMEFDDSLVINLNSPPVLETVEPMNICAGEPAWIVVDNKQEDLIYRWYLSETAQNPIYESDTSAYETEILYDTTTYFYSAVNSSGCESVERKAVIVNVDGIDKPFITSKDGLLESSSQSGNQWYFNEDPIEGETGSTLLASAMGAYSVSVTNGFCEVFSDVYEYQISSNAEQESFSLMIYPNPASTEINIALSQLLDESVNIKIVDLTGREVHSSTLQEGKSEYSLNIDDLASGTYTIQIIHHKRTFAKRLMVK</sequence>
<keyword evidence="2" id="KW-0378">Hydrolase</keyword>
<dbReference type="SUPFAM" id="SSF56988">
    <property type="entry name" value="Anthrax protective antigen"/>
    <property type="match status" value="1"/>
</dbReference>
<dbReference type="PROSITE" id="PS51820">
    <property type="entry name" value="PA14"/>
    <property type="match status" value="1"/>
</dbReference>
<dbReference type="Gene3D" id="2.60.40.10">
    <property type="entry name" value="Immunoglobulins"/>
    <property type="match status" value="10"/>
</dbReference>
<dbReference type="GO" id="GO:0005576">
    <property type="term" value="C:extracellular region"/>
    <property type="evidence" value="ECO:0007669"/>
    <property type="project" value="InterPro"/>
</dbReference>
<feature type="domain" description="Fibronectin type-III" evidence="4">
    <location>
        <begin position="1696"/>
        <end position="1787"/>
    </location>
</feature>
<feature type="domain" description="PA14" evidence="5">
    <location>
        <begin position="629"/>
        <end position="767"/>
    </location>
</feature>
<dbReference type="GO" id="GO:0016020">
    <property type="term" value="C:membrane"/>
    <property type="evidence" value="ECO:0007669"/>
    <property type="project" value="UniProtKB-SubCell"/>
</dbReference>
<reference evidence="7" key="1">
    <citation type="submission" date="2017-04" db="EMBL/GenBank/DDBJ databases">
        <authorList>
            <person name="Varghese N."/>
            <person name="Submissions S."/>
        </authorList>
    </citation>
    <scope>NUCLEOTIDE SEQUENCE [LARGE SCALE GENOMIC DNA]</scope>
    <source>
        <strain evidence="7">DSM 4125</strain>
    </source>
</reference>
<feature type="domain" description="Fibronectin type-III" evidence="4">
    <location>
        <begin position="781"/>
        <end position="871"/>
    </location>
</feature>
<dbReference type="SMART" id="SM00758">
    <property type="entry name" value="PA14"/>
    <property type="match status" value="1"/>
</dbReference>
<protein>
    <submittedName>
        <fullName evidence="6">Por secretion system C-terminal sorting domain-containing protein</fullName>
    </submittedName>
</protein>
<feature type="domain" description="Fibronectin type-III" evidence="4">
    <location>
        <begin position="445"/>
        <end position="539"/>
    </location>
</feature>
<dbReference type="InterPro" id="IPR010126">
    <property type="entry name" value="Esterase_phb"/>
</dbReference>
<dbReference type="NCBIfam" id="TIGR04183">
    <property type="entry name" value="Por_Secre_tail"/>
    <property type="match status" value="1"/>
</dbReference>
<dbReference type="InterPro" id="IPR003961">
    <property type="entry name" value="FN3_dom"/>
</dbReference>
<dbReference type="EMBL" id="FXAW01000006">
    <property type="protein sequence ID" value="SMG41898.1"/>
    <property type="molecule type" value="Genomic_DNA"/>
</dbReference>
<feature type="signal peptide" evidence="3">
    <location>
        <begin position="1"/>
        <end position="20"/>
    </location>
</feature>
<dbReference type="PANTHER" id="PTHR46957">
    <property type="entry name" value="CYTOKINE RECEPTOR"/>
    <property type="match status" value="1"/>
</dbReference>
<evidence type="ECO:0000259" key="5">
    <source>
        <dbReference type="PROSITE" id="PS51820"/>
    </source>
</evidence>
<dbReference type="Gene3D" id="2.60.120.380">
    <property type="match status" value="1"/>
</dbReference>
<feature type="chain" id="PRO_5012417303" evidence="3">
    <location>
        <begin position="21"/>
        <end position="3299"/>
    </location>
</feature>
<feature type="domain" description="Fibronectin type-III" evidence="4">
    <location>
        <begin position="1976"/>
        <end position="2061"/>
    </location>
</feature>
<dbReference type="InterPro" id="IPR050713">
    <property type="entry name" value="RTP_Phos/Ushers"/>
</dbReference>
<dbReference type="SUPFAM" id="SSF49265">
    <property type="entry name" value="Fibronectin type III"/>
    <property type="match status" value="4"/>
</dbReference>
<evidence type="ECO:0000259" key="4">
    <source>
        <dbReference type="PROSITE" id="PS50853"/>
    </source>
</evidence>
<keyword evidence="7" id="KW-1185">Reference proteome</keyword>
<dbReference type="GO" id="GO:0016787">
    <property type="term" value="F:hydrolase activity"/>
    <property type="evidence" value="ECO:0007669"/>
    <property type="project" value="UniProtKB-KW"/>
</dbReference>
<keyword evidence="1 3" id="KW-0732">Signal</keyword>
<gene>
    <name evidence="6" type="ORF">SAMN05661096_02833</name>
</gene>
<proteinExistence type="predicted"/>
<dbReference type="InterPro" id="IPR026444">
    <property type="entry name" value="Secre_tail"/>
</dbReference>
<dbReference type="Gene3D" id="2.60.40.3080">
    <property type="match status" value="1"/>
</dbReference>
<evidence type="ECO:0000313" key="6">
    <source>
        <dbReference type="EMBL" id="SMG41898.1"/>
    </source>
</evidence>
<dbReference type="CDD" id="cd00063">
    <property type="entry name" value="FN3"/>
    <property type="match status" value="7"/>
</dbReference>
<dbReference type="PROSITE" id="PS50853">
    <property type="entry name" value="FN3"/>
    <property type="match status" value="7"/>
</dbReference>
<organism evidence="6 7">
    <name type="scientific">Marivirga sericea</name>
    <dbReference type="NCBI Taxonomy" id="1028"/>
    <lineage>
        <taxon>Bacteria</taxon>
        <taxon>Pseudomonadati</taxon>
        <taxon>Bacteroidota</taxon>
        <taxon>Cytophagia</taxon>
        <taxon>Cytophagales</taxon>
        <taxon>Marivirgaceae</taxon>
        <taxon>Marivirga</taxon>
    </lineage>
</organism>
<dbReference type="InterPro" id="IPR036116">
    <property type="entry name" value="FN3_sf"/>
</dbReference>
<dbReference type="Proteomes" id="UP000193804">
    <property type="component" value="Unassembled WGS sequence"/>
</dbReference>
<evidence type="ECO:0000256" key="1">
    <source>
        <dbReference type="ARBA" id="ARBA00022729"/>
    </source>
</evidence>
<dbReference type="Pfam" id="PF00041">
    <property type="entry name" value="fn3"/>
    <property type="match status" value="2"/>
</dbReference>
<evidence type="ECO:0000256" key="3">
    <source>
        <dbReference type="SAM" id="SignalP"/>
    </source>
</evidence>
<dbReference type="Pfam" id="PF10503">
    <property type="entry name" value="Esterase_PHB"/>
    <property type="match status" value="1"/>
</dbReference>
<feature type="domain" description="Fibronectin type-III" evidence="4">
    <location>
        <begin position="542"/>
        <end position="631"/>
    </location>
</feature>
<dbReference type="SMART" id="SM00060">
    <property type="entry name" value="FN3"/>
    <property type="match status" value="8"/>
</dbReference>
<dbReference type="PANTHER" id="PTHR46957:SF3">
    <property type="entry name" value="CYTOKINE RECEPTOR"/>
    <property type="match status" value="1"/>
</dbReference>
<evidence type="ECO:0000313" key="7">
    <source>
        <dbReference type="Proteomes" id="UP000193804"/>
    </source>
</evidence>
<dbReference type="RefSeq" id="WP_085517999.1">
    <property type="nucleotide sequence ID" value="NZ_FXAW01000006.1"/>
</dbReference>
<dbReference type="GO" id="GO:0005509">
    <property type="term" value="F:calcium ion binding"/>
    <property type="evidence" value="ECO:0007669"/>
    <property type="project" value="InterPro"/>
</dbReference>
<dbReference type="InterPro" id="IPR011658">
    <property type="entry name" value="PA14_dom"/>
</dbReference>
<dbReference type="InterPro" id="IPR044023">
    <property type="entry name" value="Ig_7"/>
</dbReference>
<accession>A0A1X7KKT0</accession>
<evidence type="ECO:0000256" key="2">
    <source>
        <dbReference type="ARBA" id="ARBA00022801"/>
    </source>
</evidence>
<dbReference type="Pfam" id="PF07691">
    <property type="entry name" value="PA14"/>
    <property type="match status" value="1"/>
</dbReference>
<feature type="domain" description="Fibronectin type-III" evidence="4">
    <location>
        <begin position="877"/>
        <end position="968"/>
    </location>
</feature>
<dbReference type="InterPro" id="IPR015919">
    <property type="entry name" value="Cadherin-like_sf"/>
</dbReference>
<dbReference type="SUPFAM" id="SSF53474">
    <property type="entry name" value="alpha/beta-Hydrolases"/>
    <property type="match status" value="1"/>
</dbReference>